<evidence type="ECO:0000256" key="2">
    <source>
        <dbReference type="ARBA" id="ARBA00022448"/>
    </source>
</evidence>
<protein>
    <recommendedName>
        <fullName evidence="4">V-type ATP synthase subunit D</fullName>
    </recommendedName>
    <alternativeName>
        <fullName evidence="4">V-ATPase subunit D</fullName>
    </alternativeName>
</protein>
<dbReference type="GO" id="GO:0046961">
    <property type="term" value="F:proton-transporting ATPase activity, rotational mechanism"/>
    <property type="evidence" value="ECO:0007669"/>
    <property type="project" value="InterPro"/>
</dbReference>
<keyword evidence="4" id="KW-0066">ATP synthesis</keyword>
<dbReference type="eggNOG" id="COG1394">
    <property type="taxonomic scope" value="Bacteria"/>
</dbReference>
<evidence type="ECO:0000313" key="5">
    <source>
        <dbReference type="EMBL" id="EOD01365.1"/>
    </source>
</evidence>
<keyword evidence="3 4" id="KW-0406">Ion transport</keyword>
<dbReference type="InterPro" id="IPR002699">
    <property type="entry name" value="V_ATPase_D"/>
</dbReference>
<dbReference type="NCBIfam" id="TIGR00309">
    <property type="entry name" value="V_ATPase_subD"/>
    <property type="match status" value="1"/>
</dbReference>
<dbReference type="Proteomes" id="UP000013378">
    <property type="component" value="Unassembled WGS sequence"/>
</dbReference>
<gene>
    <name evidence="4" type="primary">atpD</name>
    <name evidence="5" type="ORF">L21TH_0586</name>
</gene>
<evidence type="ECO:0000256" key="4">
    <source>
        <dbReference type="HAMAP-Rule" id="MF_00271"/>
    </source>
</evidence>
<dbReference type="GO" id="GO:0016787">
    <property type="term" value="F:hydrolase activity"/>
    <property type="evidence" value="ECO:0007669"/>
    <property type="project" value="UniProtKB-KW"/>
</dbReference>
<comment type="caution">
    <text evidence="5">The sequence shown here is derived from an EMBL/GenBank/DDBJ whole genome shotgun (WGS) entry which is preliminary data.</text>
</comment>
<accession>R1CGB7</accession>
<reference evidence="5 6" key="1">
    <citation type="journal article" date="2015" name="Geomicrobiol. J.">
        <title>Caldisalinibacter kiritimatiensis gen. nov., sp. nov., a moderately thermohalophilic thiosulfate-reducing bacterium from a hypersaline microbial mat.</title>
        <authorList>
            <person name="Ben Hania W."/>
            <person name="Joseph M."/>
            <person name="Fiebig A."/>
            <person name="Bunk B."/>
            <person name="Klenk H.-P."/>
            <person name="Fardeau M.-L."/>
            <person name="Spring S."/>
        </authorList>
    </citation>
    <scope>NUCLEOTIDE SEQUENCE [LARGE SCALE GENOMIC DNA]</scope>
    <source>
        <strain evidence="5 6">L21-TH-D2</strain>
    </source>
</reference>
<dbReference type="PATRIC" id="fig|1304284.3.peg.575"/>
<dbReference type="AlphaFoldDB" id="R1CGB7"/>
<dbReference type="OrthoDB" id="9781718at2"/>
<evidence type="ECO:0000256" key="3">
    <source>
        <dbReference type="ARBA" id="ARBA00023065"/>
    </source>
</evidence>
<dbReference type="PANTHER" id="PTHR11671">
    <property type="entry name" value="V-TYPE ATP SYNTHASE SUBUNIT D"/>
    <property type="match status" value="1"/>
</dbReference>
<keyword evidence="4" id="KW-0375">Hydrogen ion transport</keyword>
<name>R1CGB7_9FIRM</name>
<organism evidence="5 6">
    <name type="scientific">Caldisalinibacter kiritimatiensis</name>
    <dbReference type="NCBI Taxonomy" id="1304284"/>
    <lineage>
        <taxon>Bacteria</taxon>
        <taxon>Bacillati</taxon>
        <taxon>Bacillota</taxon>
        <taxon>Tissierellia</taxon>
        <taxon>Tissierellales</taxon>
        <taxon>Thermohalobacteraceae</taxon>
        <taxon>Caldisalinibacter</taxon>
    </lineage>
</organism>
<keyword evidence="6" id="KW-1185">Reference proteome</keyword>
<comment type="similarity">
    <text evidence="1 4">Belongs to the V-ATPase D subunit family.</text>
</comment>
<dbReference type="RefSeq" id="WP_006308512.1">
    <property type="nucleotide sequence ID" value="NZ_ARZA01000065.1"/>
</dbReference>
<keyword evidence="2 4" id="KW-0813">Transport</keyword>
<dbReference type="STRING" id="1304284.L21TH_0586"/>
<evidence type="ECO:0000313" key="6">
    <source>
        <dbReference type="Proteomes" id="UP000013378"/>
    </source>
</evidence>
<comment type="function">
    <text evidence="4">Produces ATP from ADP in the presence of a proton gradient across the membrane.</text>
</comment>
<dbReference type="GO" id="GO:0046933">
    <property type="term" value="F:proton-transporting ATP synthase activity, rotational mechanism"/>
    <property type="evidence" value="ECO:0007669"/>
    <property type="project" value="UniProtKB-UniRule"/>
</dbReference>
<dbReference type="Pfam" id="PF01813">
    <property type="entry name" value="ATP-synt_D"/>
    <property type="match status" value="1"/>
</dbReference>
<keyword evidence="5" id="KW-0378">Hydrolase</keyword>
<dbReference type="GO" id="GO:0042777">
    <property type="term" value="P:proton motive force-driven plasma membrane ATP synthesis"/>
    <property type="evidence" value="ECO:0007669"/>
    <property type="project" value="UniProtKB-UniRule"/>
</dbReference>
<evidence type="ECO:0000256" key="1">
    <source>
        <dbReference type="ARBA" id="ARBA00005850"/>
    </source>
</evidence>
<sequence>MPGNSTPTKANLLKLRNSLEFSKKGFELLDKKRTVLIREMMDLIDKAKEIQRRISDNFEEAYNALQMVNITMGINNVEELAISIIKEKDYDILTKSIMGVEIPKVKFDKVKQDTQYGFFRTNPVLDIAVNKFYEIKYLTYELAEVENSVYKLAMEIKKTQKRANALEKIQIPKYKEKIKSIEEILEEKEREDFFRLKKVKKKKK</sequence>
<proteinExistence type="inferred from homology"/>
<dbReference type="HAMAP" id="MF_00271">
    <property type="entry name" value="ATP_synth_D_arch"/>
    <property type="match status" value="1"/>
</dbReference>
<dbReference type="EMBL" id="ARZA01000065">
    <property type="protein sequence ID" value="EOD01365.1"/>
    <property type="molecule type" value="Genomic_DNA"/>
</dbReference>
<dbReference type="GO" id="GO:0005524">
    <property type="term" value="F:ATP binding"/>
    <property type="evidence" value="ECO:0007669"/>
    <property type="project" value="UniProtKB-UniRule"/>
</dbReference>
<dbReference type="Gene3D" id="1.10.287.3240">
    <property type="match status" value="1"/>
</dbReference>